<reference evidence="1 2" key="1">
    <citation type="submission" date="2024-06" db="EMBL/GenBank/DDBJ databases">
        <authorList>
            <person name="Campbell A.G."/>
        </authorList>
    </citation>
    <scope>NUCLEOTIDE SEQUENCE [LARGE SCALE GENOMIC DNA]</scope>
    <source>
        <strain evidence="1 2">EM12</strain>
    </source>
</reference>
<organism evidence="1 2">
    <name type="scientific">Methylorubrum podarium</name>
    <dbReference type="NCBI Taxonomy" id="200476"/>
    <lineage>
        <taxon>Bacteria</taxon>
        <taxon>Pseudomonadati</taxon>
        <taxon>Pseudomonadota</taxon>
        <taxon>Alphaproteobacteria</taxon>
        <taxon>Hyphomicrobiales</taxon>
        <taxon>Methylobacteriaceae</taxon>
        <taxon>Methylorubrum</taxon>
    </lineage>
</organism>
<keyword evidence="2" id="KW-1185">Reference proteome</keyword>
<dbReference type="RefSeq" id="WP_350393015.1">
    <property type="nucleotide sequence ID" value="NZ_JBELQE010000040.1"/>
</dbReference>
<dbReference type="Proteomes" id="UP001480955">
    <property type="component" value="Unassembled WGS sequence"/>
</dbReference>
<accession>A0ABV1QJH3</accession>
<sequence>MQSDFGRGGVKVGADAVAAGMVDRVQTYERSLVELTRTASAERRAARAARG</sequence>
<proteinExistence type="predicted"/>
<dbReference type="EMBL" id="JBELQE010000040">
    <property type="protein sequence ID" value="MER2249515.1"/>
    <property type="molecule type" value="Genomic_DNA"/>
</dbReference>
<name>A0ABV1QJH3_9HYPH</name>
<comment type="caution">
    <text evidence="1">The sequence shown here is derived from an EMBL/GenBank/DDBJ whole genome shotgun (WGS) entry which is preliminary data.</text>
</comment>
<protein>
    <submittedName>
        <fullName evidence="1">Uncharacterized protein</fullName>
    </submittedName>
</protein>
<evidence type="ECO:0000313" key="2">
    <source>
        <dbReference type="Proteomes" id="UP001480955"/>
    </source>
</evidence>
<evidence type="ECO:0000313" key="1">
    <source>
        <dbReference type="EMBL" id="MER2249515.1"/>
    </source>
</evidence>
<gene>
    <name evidence="1" type="ORF">ABS772_06250</name>
</gene>